<dbReference type="Proteomes" id="UP001056855">
    <property type="component" value="Chromosome"/>
</dbReference>
<keyword evidence="14" id="KW-1185">Reference proteome</keyword>
<dbReference type="GO" id="GO:0046872">
    <property type="term" value="F:metal ion binding"/>
    <property type="evidence" value="ECO:0007669"/>
    <property type="project" value="UniProtKB-KW"/>
</dbReference>
<keyword evidence="5 10" id="KW-0378">Hydrolase</keyword>
<dbReference type="InterPro" id="IPR050083">
    <property type="entry name" value="HtpX_protease"/>
</dbReference>
<sequence>MVSRDLLGRMATTLGAIVLANLVLALAFVTLLEPWLAPVFDGVGLSRGVAFALATALCLGCMLAVQLRYARLELLAEADAAVLAPEERPELTDQVTRLAAQLDVAVPTVAVADTQVANSFAVGGVRSGTIVVSEGLLGTLEPAELDAVLAHELAHLKNHDAAVMTLASFLPALIADEHVVFGDHMPRWARPYVYGGLLFVAALLGSSFIDAPVFTPSGLLQLAVALAVTVVVGGIVLGVVATAVVFLSRSLSRQREFVADRAGALATGDPATLAGVLERLDGHPSAPVEDARIEAEATSGEHYRGLEGMCLLPHGFDRSGEGATDGSGPLEVDTYAHPSTTERIARLRKLAAELESEPRVG</sequence>
<dbReference type="GO" id="GO:0004222">
    <property type="term" value="F:metalloendopeptidase activity"/>
    <property type="evidence" value="ECO:0007669"/>
    <property type="project" value="InterPro"/>
</dbReference>
<dbReference type="GeneID" id="73291344"/>
<evidence type="ECO:0000256" key="3">
    <source>
        <dbReference type="ARBA" id="ARBA00022692"/>
    </source>
</evidence>
<evidence type="ECO:0000313" key="13">
    <source>
        <dbReference type="EMBL" id="UTF53033.1"/>
    </source>
</evidence>
<feature type="transmembrane region" description="Helical" evidence="11">
    <location>
        <begin position="12"/>
        <end position="32"/>
    </location>
</feature>
<evidence type="ECO:0000256" key="4">
    <source>
        <dbReference type="ARBA" id="ARBA00022723"/>
    </source>
</evidence>
<keyword evidence="9 11" id="KW-0472">Membrane</keyword>
<evidence type="ECO:0000256" key="6">
    <source>
        <dbReference type="ARBA" id="ARBA00022833"/>
    </source>
</evidence>
<evidence type="ECO:0000256" key="2">
    <source>
        <dbReference type="ARBA" id="ARBA00022670"/>
    </source>
</evidence>
<evidence type="ECO:0000313" key="14">
    <source>
        <dbReference type="Proteomes" id="UP001056855"/>
    </source>
</evidence>
<keyword evidence="6 10" id="KW-0862">Zinc</keyword>
<organism evidence="13 14">
    <name type="scientific">Natronosalvus rutilus</name>
    <dbReference type="NCBI Taxonomy" id="2953753"/>
    <lineage>
        <taxon>Archaea</taxon>
        <taxon>Methanobacteriati</taxon>
        <taxon>Methanobacteriota</taxon>
        <taxon>Stenosarchaea group</taxon>
        <taxon>Halobacteria</taxon>
        <taxon>Halobacteriales</taxon>
        <taxon>Natrialbaceae</taxon>
        <taxon>Natronosalvus</taxon>
    </lineage>
</organism>
<evidence type="ECO:0000256" key="7">
    <source>
        <dbReference type="ARBA" id="ARBA00022989"/>
    </source>
</evidence>
<evidence type="ECO:0000256" key="5">
    <source>
        <dbReference type="ARBA" id="ARBA00022801"/>
    </source>
</evidence>
<keyword evidence="8 10" id="KW-0482">Metalloprotease</keyword>
<evidence type="ECO:0000256" key="10">
    <source>
        <dbReference type="RuleBase" id="RU003983"/>
    </source>
</evidence>
<dbReference type="Pfam" id="PF01435">
    <property type="entry name" value="Peptidase_M48"/>
    <property type="match status" value="1"/>
</dbReference>
<feature type="domain" description="Peptidase M48" evidence="12">
    <location>
        <begin position="86"/>
        <end position="350"/>
    </location>
</feature>
<feature type="transmembrane region" description="Helical" evidence="11">
    <location>
        <begin position="220"/>
        <end position="247"/>
    </location>
</feature>
<keyword evidence="1" id="KW-1003">Cell membrane</keyword>
<feature type="transmembrane region" description="Helical" evidence="11">
    <location>
        <begin position="44"/>
        <end position="65"/>
    </location>
</feature>
<dbReference type="EC" id="3.4.24.-" evidence="13"/>
<dbReference type="GO" id="GO:0006508">
    <property type="term" value="P:proteolysis"/>
    <property type="evidence" value="ECO:0007669"/>
    <property type="project" value="UniProtKB-KW"/>
</dbReference>
<keyword evidence="4" id="KW-0479">Metal-binding</keyword>
<evidence type="ECO:0000256" key="11">
    <source>
        <dbReference type="SAM" id="Phobius"/>
    </source>
</evidence>
<feature type="transmembrane region" description="Helical" evidence="11">
    <location>
        <begin position="192"/>
        <end position="214"/>
    </location>
</feature>
<comment type="similarity">
    <text evidence="10">Belongs to the peptidase M48 family.</text>
</comment>
<proteinExistence type="inferred from homology"/>
<keyword evidence="2 10" id="KW-0645">Protease</keyword>
<name>A0A9E7N9U5_9EURY</name>
<evidence type="ECO:0000259" key="12">
    <source>
        <dbReference type="Pfam" id="PF01435"/>
    </source>
</evidence>
<comment type="cofactor">
    <cofactor evidence="10">
        <name>Zn(2+)</name>
        <dbReference type="ChEBI" id="CHEBI:29105"/>
    </cofactor>
    <text evidence="10">Binds 1 zinc ion per subunit.</text>
</comment>
<reference evidence="13" key="1">
    <citation type="submission" date="2022-06" db="EMBL/GenBank/DDBJ databases">
        <title>Diverse halophilic archaea isolated from saline environments.</title>
        <authorList>
            <person name="Cui H.-L."/>
        </authorList>
    </citation>
    <scope>NUCLEOTIDE SEQUENCE</scope>
    <source>
        <strain evidence="13">WLHS1</strain>
    </source>
</reference>
<dbReference type="PANTHER" id="PTHR43221">
    <property type="entry name" value="PROTEASE HTPX"/>
    <property type="match status" value="1"/>
</dbReference>
<keyword evidence="3 11" id="KW-0812">Transmembrane</keyword>
<evidence type="ECO:0000256" key="8">
    <source>
        <dbReference type="ARBA" id="ARBA00023049"/>
    </source>
</evidence>
<dbReference type="RefSeq" id="WP_254157162.1">
    <property type="nucleotide sequence ID" value="NZ_CP100355.1"/>
</dbReference>
<gene>
    <name evidence="13" type="ORF">NGM29_14820</name>
</gene>
<dbReference type="InterPro" id="IPR001915">
    <property type="entry name" value="Peptidase_M48"/>
</dbReference>
<dbReference type="AlphaFoldDB" id="A0A9E7N9U5"/>
<dbReference type="EMBL" id="CP100355">
    <property type="protein sequence ID" value="UTF53033.1"/>
    <property type="molecule type" value="Genomic_DNA"/>
</dbReference>
<dbReference type="PANTHER" id="PTHR43221:SF2">
    <property type="entry name" value="PROTEASE HTPX HOMOLOG"/>
    <property type="match status" value="1"/>
</dbReference>
<accession>A0A9E7N9U5</accession>
<protein>
    <submittedName>
        <fullName evidence="13">M48 family metalloprotease</fullName>
        <ecNumber evidence="13">3.4.24.-</ecNumber>
    </submittedName>
</protein>
<dbReference type="Gene3D" id="3.30.2010.10">
    <property type="entry name" value="Metalloproteases ('zincins'), catalytic domain"/>
    <property type="match status" value="1"/>
</dbReference>
<keyword evidence="7 11" id="KW-1133">Transmembrane helix</keyword>
<dbReference type="KEGG" id="sawl:NGM29_14820"/>
<evidence type="ECO:0000256" key="1">
    <source>
        <dbReference type="ARBA" id="ARBA00022475"/>
    </source>
</evidence>
<evidence type="ECO:0000256" key="9">
    <source>
        <dbReference type="ARBA" id="ARBA00023136"/>
    </source>
</evidence>